<feature type="transmembrane region" description="Helical" evidence="1">
    <location>
        <begin position="82"/>
        <end position="105"/>
    </location>
</feature>
<dbReference type="Pfam" id="PF02517">
    <property type="entry name" value="Rce1-like"/>
    <property type="match status" value="1"/>
</dbReference>
<dbReference type="GO" id="GO:0006508">
    <property type="term" value="P:proteolysis"/>
    <property type="evidence" value="ECO:0007669"/>
    <property type="project" value="UniProtKB-KW"/>
</dbReference>
<feature type="transmembrane region" description="Helical" evidence="1">
    <location>
        <begin position="204"/>
        <end position="221"/>
    </location>
</feature>
<name>A0ABU2CZK3_9EURY</name>
<keyword evidence="4" id="KW-1185">Reference proteome</keyword>
<evidence type="ECO:0000313" key="3">
    <source>
        <dbReference type="EMBL" id="MDR7665022.1"/>
    </source>
</evidence>
<evidence type="ECO:0000256" key="1">
    <source>
        <dbReference type="SAM" id="Phobius"/>
    </source>
</evidence>
<gene>
    <name evidence="3" type="ORF">RG963_04305</name>
</gene>
<feature type="transmembrane region" description="Helical" evidence="1">
    <location>
        <begin position="349"/>
        <end position="368"/>
    </location>
</feature>
<protein>
    <submittedName>
        <fullName evidence="3">CPBP family glutamic-type intramembrane protease</fullName>
        <ecNumber evidence="3">3.4.-.-</ecNumber>
    </submittedName>
</protein>
<evidence type="ECO:0000313" key="4">
    <source>
        <dbReference type="Proteomes" id="UP001246244"/>
    </source>
</evidence>
<feature type="transmembrane region" description="Helical" evidence="1">
    <location>
        <begin position="375"/>
        <end position="395"/>
    </location>
</feature>
<keyword evidence="1" id="KW-1133">Transmembrane helix</keyword>
<feature type="transmembrane region" description="Helical" evidence="1">
    <location>
        <begin position="260"/>
        <end position="276"/>
    </location>
</feature>
<dbReference type="Proteomes" id="UP001246244">
    <property type="component" value="Unassembled WGS sequence"/>
</dbReference>
<evidence type="ECO:0000259" key="2">
    <source>
        <dbReference type="Pfam" id="PF02517"/>
    </source>
</evidence>
<sequence length="401" mass="45408">MKNLINFHKRRKEPNLLISVLVLILTLLVIFPGVASSSNLESSSSPQIGHVQEQISTKALEESGDSRVTSVSYGNLGLFQKIGQYIDIVYTLEGIVVAILILILYRRMTMEELKKFTKNPLKGLYSRQTWEISKTEETDQEKSEMRRIRLFTAVPILFIAFAELLLFSGRNGAAVWIHIITLIALSLSNLYIKDPKIHNIYQSLMLLPVLRLVNLSMPVFYDKTLYTFIFVYGPLAIPVAVIIMNQRKVLEQIGISRKNIGVYMILSIPLGFLVGLGEYLTIRPQSLIPDLTFESLLILSIIMIFFVGLVEELIFRSIIQTRLEQALSAIESILITSFLFGLMHSGYGTFYEILYTGFVGLFMGFAFYKTRSLPFVAVLHGLVNVFLFGILPYYLSGWAGF</sequence>
<feature type="transmembrane region" description="Helical" evidence="1">
    <location>
        <begin position="296"/>
        <end position="314"/>
    </location>
</feature>
<keyword evidence="1" id="KW-0812">Transmembrane</keyword>
<reference evidence="4" key="1">
    <citation type="submission" date="2023-07" db="EMBL/GenBank/DDBJ databases">
        <title>Whole-genome sequencing of a new Methanosarcina sp. Z-7115.</title>
        <authorList>
            <person name="Zhilina T.N."/>
            <person name="Merkel A.Y."/>
        </authorList>
    </citation>
    <scope>NUCLEOTIDE SEQUENCE [LARGE SCALE GENOMIC DNA]</scope>
    <source>
        <strain evidence="4">Z-7115</strain>
    </source>
</reference>
<proteinExistence type="predicted"/>
<feature type="transmembrane region" description="Helical" evidence="1">
    <location>
        <begin position="227"/>
        <end position="244"/>
    </location>
</feature>
<organism evidence="3 4">
    <name type="scientific">Methanosarcina baikalica</name>
    <dbReference type="NCBI Taxonomy" id="3073890"/>
    <lineage>
        <taxon>Archaea</taxon>
        <taxon>Methanobacteriati</taxon>
        <taxon>Methanobacteriota</taxon>
        <taxon>Stenosarchaea group</taxon>
        <taxon>Methanomicrobia</taxon>
        <taxon>Methanosarcinales</taxon>
        <taxon>Methanosarcinaceae</taxon>
        <taxon>Methanosarcina</taxon>
    </lineage>
</organism>
<comment type="caution">
    <text evidence="3">The sequence shown here is derived from an EMBL/GenBank/DDBJ whole genome shotgun (WGS) entry which is preliminary data.</text>
</comment>
<dbReference type="EMBL" id="JAVKPK010000012">
    <property type="protein sequence ID" value="MDR7665022.1"/>
    <property type="molecule type" value="Genomic_DNA"/>
</dbReference>
<dbReference type="InterPro" id="IPR003675">
    <property type="entry name" value="Rce1/LyrA-like_dom"/>
</dbReference>
<feature type="transmembrane region" description="Helical" evidence="1">
    <location>
        <begin position="173"/>
        <end position="192"/>
    </location>
</feature>
<dbReference type="RefSeq" id="WP_310575048.1">
    <property type="nucleotide sequence ID" value="NZ_JAVKPK010000012.1"/>
</dbReference>
<keyword evidence="3" id="KW-0378">Hydrolase</keyword>
<keyword evidence="1" id="KW-0472">Membrane</keyword>
<keyword evidence="3" id="KW-0645">Protease</keyword>
<dbReference type="EC" id="3.4.-.-" evidence="3"/>
<feature type="domain" description="CAAX prenyl protease 2/Lysostaphin resistance protein A-like" evidence="2">
    <location>
        <begin position="295"/>
        <end position="386"/>
    </location>
</feature>
<feature type="transmembrane region" description="Helical" evidence="1">
    <location>
        <begin position="150"/>
        <end position="167"/>
    </location>
</feature>
<feature type="transmembrane region" description="Helical" evidence="1">
    <location>
        <begin position="326"/>
        <end position="343"/>
    </location>
</feature>
<dbReference type="GO" id="GO:0008233">
    <property type="term" value="F:peptidase activity"/>
    <property type="evidence" value="ECO:0007669"/>
    <property type="project" value="UniProtKB-KW"/>
</dbReference>
<accession>A0ABU2CZK3</accession>